<evidence type="ECO:0000313" key="1">
    <source>
        <dbReference type="EMBL" id="CAA9449943.1"/>
    </source>
</evidence>
<sequence>DLLPLPRLPAVEWRSHLALCRVPDGAGGDRVGSAEGFRVFVGCRL</sequence>
<feature type="non-terminal residue" evidence="1">
    <location>
        <position position="1"/>
    </location>
</feature>
<protein>
    <submittedName>
        <fullName evidence="1">Uncharacterized protein</fullName>
    </submittedName>
</protein>
<dbReference type="AlphaFoldDB" id="A0A6J4QPS5"/>
<gene>
    <name evidence="1" type="ORF">AVDCRST_MAG78-3291</name>
</gene>
<reference evidence="1" key="1">
    <citation type="submission" date="2020-02" db="EMBL/GenBank/DDBJ databases">
        <authorList>
            <person name="Meier V. D."/>
        </authorList>
    </citation>
    <scope>NUCLEOTIDE SEQUENCE</scope>
    <source>
        <strain evidence="1">AVDCRST_MAG78</strain>
    </source>
</reference>
<feature type="non-terminal residue" evidence="1">
    <location>
        <position position="45"/>
    </location>
</feature>
<dbReference type="EMBL" id="CADCVB010000218">
    <property type="protein sequence ID" value="CAA9449943.1"/>
    <property type="molecule type" value="Genomic_DNA"/>
</dbReference>
<proteinExistence type="predicted"/>
<name>A0A6J4QPS5_9ACTN</name>
<organism evidence="1">
    <name type="scientific">uncultured Rubrobacteraceae bacterium</name>
    <dbReference type="NCBI Taxonomy" id="349277"/>
    <lineage>
        <taxon>Bacteria</taxon>
        <taxon>Bacillati</taxon>
        <taxon>Actinomycetota</taxon>
        <taxon>Rubrobacteria</taxon>
        <taxon>Rubrobacterales</taxon>
        <taxon>Rubrobacteraceae</taxon>
        <taxon>environmental samples</taxon>
    </lineage>
</organism>
<accession>A0A6J4QPS5</accession>